<evidence type="ECO:0000256" key="1">
    <source>
        <dbReference type="ARBA" id="ARBA00008748"/>
    </source>
</evidence>
<evidence type="ECO:0000256" key="6">
    <source>
        <dbReference type="HAMAP-Rule" id="MF_00020"/>
    </source>
</evidence>
<dbReference type="GO" id="GO:0006083">
    <property type="term" value="P:acetate metabolic process"/>
    <property type="evidence" value="ECO:0007669"/>
    <property type="project" value="TreeGrafter"/>
</dbReference>
<dbReference type="RefSeq" id="WP_064039340.1">
    <property type="nucleotide sequence ID" value="NZ_LUUJ01000044.1"/>
</dbReference>
<dbReference type="PANTHER" id="PTHR21060:SF15">
    <property type="entry name" value="ACETATE KINASE-RELATED"/>
    <property type="match status" value="1"/>
</dbReference>
<dbReference type="InterPro" id="IPR043129">
    <property type="entry name" value="ATPase_NBD"/>
</dbReference>
<proteinExistence type="inferred from homology"/>
<dbReference type="PROSITE" id="PS01076">
    <property type="entry name" value="ACETATE_KINASE_2"/>
    <property type="match status" value="1"/>
</dbReference>
<protein>
    <recommendedName>
        <fullName evidence="6">Acetate kinase</fullName>
        <ecNumber evidence="6">2.7.2.1</ecNumber>
    </recommendedName>
    <alternativeName>
        <fullName evidence="6">Acetokinase</fullName>
    </alternativeName>
</protein>
<organism evidence="8 9">
    <name type="scientific">Methylomonas koyamae</name>
    <dbReference type="NCBI Taxonomy" id="702114"/>
    <lineage>
        <taxon>Bacteria</taxon>
        <taxon>Pseudomonadati</taxon>
        <taxon>Pseudomonadota</taxon>
        <taxon>Gammaproteobacteria</taxon>
        <taxon>Methylococcales</taxon>
        <taxon>Methylococcaceae</taxon>
        <taxon>Methylomonas</taxon>
    </lineage>
</organism>
<evidence type="ECO:0000256" key="5">
    <source>
        <dbReference type="ARBA" id="ARBA00022840"/>
    </source>
</evidence>
<evidence type="ECO:0000256" key="3">
    <source>
        <dbReference type="ARBA" id="ARBA00022741"/>
    </source>
</evidence>
<evidence type="ECO:0000256" key="4">
    <source>
        <dbReference type="ARBA" id="ARBA00022777"/>
    </source>
</evidence>
<accession>A0A177NPD0</accession>
<keyword evidence="2 6" id="KW-0808">Transferase</keyword>
<dbReference type="SUPFAM" id="SSF53067">
    <property type="entry name" value="Actin-like ATPase domain"/>
    <property type="match status" value="2"/>
</dbReference>
<dbReference type="InterPro" id="IPR023865">
    <property type="entry name" value="Aliphatic_acid_kinase_CS"/>
</dbReference>
<comment type="subcellular location">
    <subcellularLocation>
        <location evidence="6">Cytoplasm</location>
    </subcellularLocation>
</comment>
<keyword evidence="6" id="KW-0963">Cytoplasm</keyword>
<dbReference type="OrthoDB" id="9802453at2"/>
<dbReference type="EC" id="2.7.2.1" evidence="6"/>
<feature type="binding site" evidence="6">
    <location>
        <begin position="205"/>
        <end position="209"/>
    </location>
    <ligand>
        <name>ATP</name>
        <dbReference type="ChEBI" id="CHEBI:30616"/>
    </ligand>
</feature>
<dbReference type="PIRSF" id="PIRSF000722">
    <property type="entry name" value="Acetate_prop_kin"/>
    <property type="match status" value="1"/>
</dbReference>
<keyword evidence="3 6" id="KW-0547">Nucleotide-binding</keyword>
<dbReference type="GO" id="GO:0000287">
    <property type="term" value="F:magnesium ion binding"/>
    <property type="evidence" value="ECO:0007669"/>
    <property type="project" value="UniProtKB-UniRule"/>
</dbReference>
<dbReference type="GO" id="GO:0008776">
    <property type="term" value="F:acetate kinase activity"/>
    <property type="evidence" value="ECO:0007669"/>
    <property type="project" value="UniProtKB-UniRule"/>
</dbReference>
<feature type="site" description="Transition state stabilizer" evidence="6">
    <location>
        <position position="177"/>
    </location>
</feature>
<dbReference type="UniPathway" id="UPA00340">
    <property type="reaction ID" value="UER00458"/>
</dbReference>
<evidence type="ECO:0000313" key="9">
    <source>
        <dbReference type="Proteomes" id="UP000077857"/>
    </source>
</evidence>
<feature type="binding site" evidence="6">
    <location>
        <position position="88"/>
    </location>
    <ligand>
        <name>substrate</name>
    </ligand>
</feature>
<name>A0A177NPD0_9GAMM</name>
<gene>
    <name evidence="6" type="primary">ackA</name>
    <name evidence="8" type="ORF">A1507_06125</name>
</gene>
<dbReference type="AlphaFoldDB" id="A0A177NPD0"/>
<keyword evidence="4 6" id="KW-0418">Kinase</keyword>
<dbReference type="Pfam" id="PF00871">
    <property type="entry name" value="Acetate_kinase"/>
    <property type="match status" value="1"/>
</dbReference>
<feature type="binding site" evidence="6">
    <location>
        <position position="381"/>
    </location>
    <ligand>
        <name>Mg(2+)</name>
        <dbReference type="ChEBI" id="CHEBI:18420"/>
    </ligand>
</feature>
<evidence type="ECO:0000256" key="7">
    <source>
        <dbReference type="RuleBase" id="RU003835"/>
    </source>
</evidence>
<keyword evidence="5 6" id="KW-0067">ATP-binding</keyword>
<dbReference type="Proteomes" id="UP000077857">
    <property type="component" value="Unassembled WGS sequence"/>
</dbReference>
<dbReference type="InterPro" id="IPR004372">
    <property type="entry name" value="Ac/propionate_kinase"/>
</dbReference>
<comment type="function">
    <text evidence="6">Catalyzes the formation of acetyl phosphate from acetate and ATP. Can also catalyze the reverse reaction.</text>
</comment>
<dbReference type="EMBL" id="LUUJ01000044">
    <property type="protein sequence ID" value="OAI19917.1"/>
    <property type="molecule type" value="Genomic_DNA"/>
</dbReference>
<dbReference type="GO" id="GO:0005737">
    <property type="term" value="C:cytoplasm"/>
    <property type="evidence" value="ECO:0007669"/>
    <property type="project" value="UniProtKB-SubCell"/>
</dbReference>
<feature type="site" description="Transition state stabilizer" evidence="6">
    <location>
        <position position="238"/>
    </location>
</feature>
<feature type="binding site" evidence="6">
    <location>
        <position position="14"/>
    </location>
    <ligand>
        <name>ATP</name>
        <dbReference type="ChEBI" id="CHEBI:30616"/>
    </ligand>
</feature>
<feature type="binding site" evidence="6">
    <location>
        <begin position="327"/>
        <end position="331"/>
    </location>
    <ligand>
        <name>ATP</name>
        <dbReference type="ChEBI" id="CHEBI:30616"/>
    </ligand>
</feature>
<feature type="binding site" evidence="6">
    <location>
        <position position="7"/>
    </location>
    <ligand>
        <name>Mg(2+)</name>
        <dbReference type="ChEBI" id="CHEBI:18420"/>
    </ligand>
</feature>
<dbReference type="GO" id="GO:0006085">
    <property type="term" value="P:acetyl-CoA biosynthetic process"/>
    <property type="evidence" value="ECO:0007669"/>
    <property type="project" value="UniProtKB-UniRule"/>
</dbReference>
<comment type="subunit">
    <text evidence="6">Homodimer.</text>
</comment>
<dbReference type="Gene3D" id="3.30.420.40">
    <property type="match status" value="2"/>
</dbReference>
<comment type="catalytic activity">
    <reaction evidence="6">
        <text>acetate + ATP = acetyl phosphate + ADP</text>
        <dbReference type="Rhea" id="RHEA:11352"/>
        <dbReference type="ChEBI" id="CHEBI:22191"/>
        <dbReference type="ChEBI" id="CHEBI:30089"/>
        <dbReference type="ChEBI" id="CHEBI:30616"/>
        <dbReference type="ChEBI" id="CHEBI:456216"/>
        <dbReference type="EC" id="2.7.2.1"/>
    </reaction>
</comment>
<dbReference type="NCBIfam" id="TIGR00016">
    <property type="entry name" value="ackA"/>
    <property type="match status" value="1"/>
</dbReference>
<dbReference type="HAMAP" id="MF_00020">
    <property type="entry name" value="Acetate_kinase"/>
    <property type="match status" value="1"/>
</dbReference>
<feature type="binding site" evidence="6">
    <location>
        <begin position="279"/>
        <end position="281"/>
    </location>
    <ligand>
        <name>ATP</name>
        <dbReference type="ChEBI" id="CHEBI:30616"/>
    </ligand>
</feature>
<comment type="pathway">
    <text evidence="6">Metabolic intermediate biosynthesis; acetyl-CoA biosynthesis; acetyl-CoA from acetate: step 1/2.</text>
</comment>
<sequence length="401" mass="42638">MKILVLNAGSSSLKYSLFDMAERTALLSGLIERIGEAESSHRYRLGASAAQQQALTCRDHGQALQTLFSLLRSTLPSGLSELAAVGHRVVHGGEFFHEPALIDRRVIAHIEAAIPLAPLHNPANLSGIEQALHLMAEVPHVAVFDTAFHQTLPDYAFRYPLPSRLYSEHGVRRYGFHGTSHAYVAKRAADYLGKPLAATNLITLHLGNGASVAAIAGGISIDTSMGMTPLEGLMMGSRCGDIDPAIAFYLARTLGMDLDAIDKLYNKASGCLGVCGENDMRAIHAKAENGDDSAKLALAMYAYRIKKYIGAYYAVLGRVDALVFTGGIGENDAWLRQTCCEGLTAFGIAVDPAANATPAKPVAAISPAASPVAVLVVNTDEELEIALQTAECLAKRADSPI</sequence>
<keyword evidence="6" id="KW-0460">Magnesium</keyword>
<dbReference type="PANTHER" id="PTHR21060">
    <property type="entry name" value="ACETATE KINASE"/>
    <property type="match status" value="1"/>
</dbReference>
<dbReference type="PROSITE" id="PS01075">
    <property type="entry name" value="ACETATE_KINASE_1"/>
    <property type="match status" value="1"/>
</dbReference>
<dbReference type="InterPro" id="IPR000890">
    <property type="entry name" value="Aliphatic_acid_kin_short-chain"/>
</dbReference>
<comment type="caution">
    <text evidence="8">The sequence shown here is derived from an EMBL/GenBank/DDBJ whole genome shotgun (WGS) entry which is preliminary data.</text>
</comment>
<dbReference type="PRINTS" id="PR00471">
    <property type="entry name" value="ACETATEKNASE"/>
</dbReference>
<evidence type="ECO:0000256" key="2">
    <source>
        <dbReference type="ARBA" id="ARBA00022679"/>
    </source>
</evidence>
<keyword evidence="6" id="KW-0479">Metal-binding</keyword>
<comment type="cofactor">
    <cofactor evidence="6">
        <name>Mg(2+)</name>
        <dbReference type="ChEBI" id="CHEBI:18420"/>
    </cofactor>
    <cofactor evidence="6">
        <name>Mn(2+)</name>
        <dbReference type="ChEBI" id="CHEBI:29035"/>
    </cofactor>
    <text evidence="6">Mg(2+). Can also accept Mn(2+).</text>
</comment>
<evidence type="ECO:0000313" key="8">
    <source>
        <dbReference type="EMBL" id="OAI19917.1"/>
    </source>
</evidence>
<dbReference type="CDD" id="cd24010">
    <property type="entry name" value="ASKHA_NBD_AcK_PK"/>
    <property type="match status" value="1"/>
</dbReference>
<reference evidence="8 9" key="1">
    <citation type="submission" date="2016-03" db="EMBL/GenBank/DDBJ databases">
        <authorList>
            <person name="Ploux O."/>
        </authorList>
    </citation>
    <scope>NUCLEOTIDE SEQUENCE [LARGE SCALE GENOMIC DNA]</scope>
    <source>
        <strain evidence="8 9">R-45378</strain>
    </source>
</reference>
<dbReference type="GO" id="GO:0005524">
    <property type="term" value="F:ATP binding"/>
    <property type="evidence" value="ECO:0007669"/>
    <property type="project" value="UniProtKB-KW"/>
</dbReference>
<comment type="similarity">
    <text evidence="1 6 7">Belongs to the acetokinase family.</text>
</comment>
<feature type="active site" description="Proton donor/acceptor" evidence="6">
    <location>
        <position position="145"/>
    </location>
</feature>